<sequence>SGLRITKTGAIYKFESPAVYQV</sequence>
<gene>
    <name evidence="1" type="ORF">METZ01_LOCUS289346</name>
</gene>
<accession>A0A382LN05</accession>
<organism evidence="1">
    <name type="scientific">marine metagenome</name>
    <dbReference type="NCBI Taxonomy" id="408172"/>
    <lineage>
        <taxon>unclassified sequences</taxon>
        <taxon>metagenomes</taxon>
        <taxon>ecological metagenomes</taxon>
    </lineage>
</organism>
<dbReference type="EMBL" id="UINC01087264">
    <property type="protein sequence ID" value="SVC36492.1"/>
    <property type="molecule type" value="Genomic_DNA"/>
</dbReference>
<feature type="non-terminal residue" evidence="1">
    <location>
        <position position="1"/>
    </location>
</feature>
<name>A0A382LN05_9ZZZZ</name>
<proteinExistence type="predicted"/>
<reference evidence="1" key="1">
    <citation type="submission" date="2018-05" db="EMBL/GenBank/DDBJ databases">
        <authorList>
            <person name="Lanie J.A."/>
            <person name="Ng W.-L."/>
            <person name="Kazmierczak K.M."/>
            <person name="Andrzejewski T.M."/>
            <person name="Davidsen T.M."/>
            <person name="Wayne K.J."/>
            <person name="Tettelin H."/>
            <person name="Glass J.I."/>
            <person name="Rusch D."/>
            <person name="Podicherti R."/>
            <person name="Tsui H.-C.T."/>
            <person name="Winkler M.E."/>
        </authorList>
    </citation>
    <scope>NUCLEOTIDE SEQUENCE</scope>
</reference>
<protein>
    <submittedName>
        <fullName evidence="1">Uncharacterized protein</fullName>
    </submittedName>
</protein>
<dbReference type="AlphaFoldDB" id="A0A382LN05"/>
<evidence type="ECO:0000313" key="1">
    <source>
        <dbReference type="EMBL" id="SVC36492.1"/>
    </source>
</evidence>